<dbReference type="InterPro" id="IPR001680">
    <property type="entry name" value="WD40_rpt"/>
</dbReference>
<reference evidence="2 3" key="1">
    <citation type="journal article" date="2007" name="Science">
        <title>Genomic minimalism in the early diverging intestinal parasite Giardia lamblia.</title>
        <authorList>
            <person name="Morrison H.G."/>
            <person name="McArthur A.G."/>
            <person name="Gillin F.D."/>
            <person name="Aley S.B."/>
            <person name="Adam R.D."/>
            <person name="Olsen G.J."/>
            <person name="Best A.A."/>
            <person name="Cande W.Z."/>
            <person name="Chen F."/>
            <person name="Cipriano M.J."/>
            <person name="Davids B.J."/>
            <person name="Dawson S.C."/>
            <person name="Elmendorf H.G."/>
            <person name="Hehl A.B."/>
            <person name="Holder M.E."/>
            <person name="Huse S.M."/>
            <person name="Kim U.U."/>
            <person name="Lasek-Nesselquist E."/>
            <person name="Manning G."/>
            <person name="Nigam A."/>
            <person name="Nixon J.E."/>
            <person name="Palm D."/>
            <person name="Passamaneck N.E."/>
            <person name="Prabhu A."/>
            <person name="Reich C.I."/>
            <person name="Reiner D.S."/>
            <person name="Samuelson J."/>
            <person name="Svard S.G."/>
            <person name="Sogin M.L."/>
        </authorList>
    </citation>
    <scope>NUCLEOTIDE SEQUENCE [LARGE SCALE GENOMIC DNA]</scope>
    <source>
        <strain evidence="2 3">WB C6</strain>
    </source>
</reference>
<sequence>MRTSALCPLQPIVRQSDAERSPVARKSPTVLPPLRGVEAMNSMGARPRLPSTSPMSPRGSKLSERTPDDDRSSDLQRQGSSLSKLSDSLFKARNDSVRWLLSDNMEIANIDDTSMITPSCQTQPREVIVSIPGYFCYCSSFSLFMYRILSTKNGREPVFQLVRIINLPGTHILSLTADKQTMQVAISSMDRRIHLYSLVTGEPTQDVILELQSPPVSIKFHPSIPHSLFLLHYSAQSEGELRLLHSITGKSVVVKAGLDKALALTCSPYSKELAVSFESGEIFVIGLSADGTEEIYSRSLIAGTFTSKLPDLVAWNSKHNGAKAKSETIKSNIKYVRKLLDYVSTVLLKPVEPVSVSYDPTNHETLLVVFAFGLHCLFNTATGDCLVIYFAREGRQLDTSRLRTIFNIGLIDTTLNNADSKNIFTPAGTLPNGISSCIFVPGQAGRFISTDCDAGIVRIWSVNNPHDLSARRVASTALSGAYIVELDPFLQNEPIASNCLPTGLTVITPTTTTLSSYVIALVDSFGGISIYSSDFRALVLSIPSSHYDRILSLTYDPFNPLVFCTVGCDGLVKQWRTDFITEQHTTSASAFSCNNKQYQRVLIPYNGSGRFKTWKSNDHGKIAVAKAPACVSVIYAPAEDLPYVLCSYINGDIRFFQKHTGRHTCDLISSSSFYDSGLLIPKKHHFFSNYDKGFLTGLFSSTLRIPHATTLAWSDLKPQLIVTGWTDGCLRFFLSTRGVHESVVDADELVMSFRLLAVFSVPWFFSAPDNDGFSIRATKFIPKTLIVAAALESGHLLFVNVRPLLSKTIHSLFDMCYEFDAGFSAESNYSGITNDQAALEAGKSDAQNTDEKLYRQLKPLFTETASVLANTSNIFVFNLTISYRCHLEHRTVIFQHSSYTTAPLQHHGGTPRKICCLDIHPRAASSTDADDYNLLALGDNMGVMSILHIDSNICTGNLPEGRILIKHVYTCLGTTGNRPTHSRRAPLIRALKFTHEVPTFILLSASSGDFQLIDYTLSRCVAQAKAIKVHNSEVFSMDIHPLNPYTCIAACQDNSIRQFSLLSCGLGMSFLGFVSLKYLWSIFTDRSPSAFATSILDVCPFKNTLFDNEGVHAIGSIISSCLGASASTNDDRETKLPSYVLDLNAAFASIGSFFHTNQSLFAAVVALIQGRVTPYTPSPAYGYLHVVRRVEAIVSVLLSEVMQICQVPMFATLEEEISRTYQHICTDSTLSSGSGIGLNEMISQIKHDLGGTVTIYTLGTDVCLRDTPLSVSNNITNKFKYVLQLLLLSHKYALLSDVLWQFGFRNEALQVSMSVNDKERWFSQLVHEAEEVARQGGFLLHASISTPTSTASEAPLRDAISQTRARYNLESAIPADLGTILLQNDPAALALYLLSVGKYVEAKIVLSFAVYNLTSTHHLYEFDTLYGGSSSVRVAALPCPASSENFPLGLDTLNTLYAITSLNIAATYCDARQPLAAVCELLVCRSYDQATRLLLLNRSVTLLILLLTMLIKAGEENPRLLTPQKLYPASYLHGEKSSVDGTDDWVPVNAIQRYKALLVTMTIELYYSYVHGSVFLSDEAHTMAEDDAGPNYQLEPLLSASIGSLYKEVEDTSFDKSGVLAPKCLTVRDVVMRYTGNYDVECAAQLDESRLAEHLSSIQGRIEFSDEPDAFSSLTGSVCKVSFRSLVHFIVKKLLDEFRGHSEAYSMSPQDAYGTCRDAGAEAPESAEAVPISNSAAELAAKPVLPVWKSISKLPKAASEQVVASEKAEDHEKMDAGSDGMHLEQQSAVVMQSNTAPNDDELGDNDVFRLDIDPGYGCPSDDDYVHSVHDVYRHQLVPVLHQAKDGAALSDASKKTSCVAAETYDLISKLILKLPVTDANWDTLSPYISFLAKCLPCTGAQRVHLPSTMPHICICFLAAAGCSFLYGQHKTARTITLALNKTVTKHPETEVFSIKEIVNGILDKRISVLPVSINGDQPLLYKGETFFDNSDGRCFSLFLFFDKYMHWSTSVLI</sequence>
<dbReference type="OMA" id="TPRKICC"/>
<dbReference type="SUPFAM" id="SSF50978">
    <property type="entry name" value="WD40 repeat-like"/>
    <property type="match status" value="2"/>
</dbReference>
<evidence type="ECO:0000256" key="1">
    <source>
        <dbReference type="SAM" id="MobiDB-lite"/>
    </source>
</evidence>
<comment type="caution">
    <text evidence="2">The sequence shown here is derived from an EMBL/GenBank/DDBJ whole genome shotgun (WGS) entry which is preliminary data.</text>
</comment>
<dbReference type="InterPro" id="IPR036322">
    <property type="entry name" value="WD40_repeat_dom_sf"/>
</dbReference>
<dbReference type="HOGENOM" id="CLU_233705_0_0_1"/>
<proteinExistence type="predicted"/>
<dbReference type="Gene3D" id="2.130.10.10">
    <property type="entry name" value="YVTN repeat-like/Quinoprotein amine dehydrogenase"/>
    <property type="match status" value="3"/>
</dbReference>
<keyword evidence="3" id="KW-1185">Reference proteome</keyword>
<dbReference type="VEuPathDB" id="GiardiaDB:GL50803_11912"/>
<dbReference type="Proteomes" id="UP000001548">
    <property type="component" value="Unassembled WGS sequence"/>
</dbReference>
<dbReference type="PANTHER" id="PTHR44464">
    <property type="entry name" value="WD REPEAT-CONTAINING PROTEIN 17"/>
    <property type="match status" value="1"/>
</dbReference>
<dbReference type="InterPro" id="IPR015943">
    <property type="entry name" value="WD40/YVTN_repeat-like_dom_sf"/>
</dbReference>
<evidence type="ECO:0000313" key="3">
    <source>
        <dbReference type="Proteomes" id="UP000001548"/>
    </source>
</evidence>
<protein>
    <submittedName>
        <fullName evidence="2">WD40 repeat protein</fullName>
    </submittedName>
</protein>
<feature type="region of interest" description="Disordered" evidence="1">
    <location>
        <begin position="1"/>
        <end position="80"/>
    </location>
</feature>
<gene>
    <name evidence="2" type="ORF">GL50803_0011912</name>
</gene>
<evidence type="ECO:0000313" key="2">
    <source>
        <dbReference type="EMBL" id="KAE8303010.1"/>
    </source>
</evidence>
<accession>D3KG10</accession>
<feature type="compositionally biased region" description="Basic and acidic residues" evidence="1">
    <location>
        <begin position="61"/>
        <end position="74"/>
    </location>
</feature>
<organism evidence="2 3">
    <name type="scientific">Giardia intestinalis (strain ATCC 50803 / WB clone C6)</name>
    <name type="common">Giardia lamblia</name>
    <dbReference type="NCBI Taxonomy" id="184922"/>
    <lineage>
        <taxon>Eukaryota</taxon>
        <taxon>Metamonada</taxon>
        <taxon>Diplomonadida</taxon>
        <taxon>Hexamitidae</taxon>
        <taxon>Giardiinae</taxon>
        <taxon>Giardia</taxon>
    </lineage>
</organism>
<dbReference type="STRING" id="184922.D3KG10"/>
<dbReference type="EMBL" id="AACB03000003">
    <property type="protein sequence ID" value="KAE8303010.1"/>
    <property type="molecule type" value="Genomic_DNA"/>
</dbReference>
<dbReference type="SMART" id="SM00320">
    <property type="entry name" value="WD40"/>
    <property type="match status" value="5"/>
</dbReference>
<name>D3KG10_GIAIC</name>
<dbReference type="PANTHER" id="PTHR44464:SF1">
    <property type="entry name" value="WD REPEAT-CONTAINING PROTEIN 17"/>
    <property type="match status" value="1"/>
</dbReference>